<dbReference type="Pfam" id="PF13173">
    <property type="entry name" value="AAA_14"/>
    <property type="match status" value="1"/>
</dbReference>
<dbReference type="KEGG" id="csty:KN1_11330"/>
<reference evidence="3 4" key="1">
    <citation type="submission" date="2021-04" db="EMBL/GenBank/DDBJ databases">
        <title>Complete genome sequence of Stygiolobus sp. KN-1.</title>
        <authorList>
            <person name="Nakamura K."/>
            <person name="Sakai H."/>
            <person name="Kurosawa N."/>
        </authorList>
    </citation>
    <scope>NUCLEOTIDE SEQUENCE [LARGE SCALE GENOMIC DNA]</scope>
    <source>
        <strain evidence="3 4">KN-1</strain>
    </source>
</reference>
<evidence type="ECO:0000313" key="3">
    <source>
        <dbReference type="EMBL" id="BCU69836.1"/>
    </source>
</evidence>
<accession>A0A8D5U5G3</accession>
<organism evidence="3 4">
    <name type="scientific">Stygiolobus caldivivus</name>
    <dbReference type="NCBI Taxonomy" id="2824673"/>
    <lineage>
        <taxon>Archaea</taxon>
        <taxon>Thermoproteota</taxon>
        <taxon>Thermoprotei</taxon>
        <taxon>Sulfolobales</taxon>
        <taxon>Sulfolobaceae</taxon>
        <taxon>Stygiolobus</taxon>
    </lineage>
</organism>
<dbReference type="Pfam" id="PF13635">
    <property type="entry name" value="DUF4143"/>
    <property type="match status" value="1"/>
</dbReference>
<evidence type="ECO:0000313" key="4">
    <source>
        <dbReference type="Proteomes" id="UP000825123"/>
    </source>
</evidence>
<dbReference type="AlphaFoldDB" id="A0A8D5U5G3"/>
<dbReference type="InterPro" id="IPR025420">
    <property type="entry name" value="DUF4143"/>
</dbReference>
<dbReference type="PANTHER" id="PTHR33295">
    <property type="entry name" value="ATPASE"/>
    <property type="match status" value="1"/>
</dbReference>
<dbReference type="EMBL" id="AP024597">
    <property type="protein sequence ID" value="BCU69836.1"/>
    <property type="molecule type" value="Genomic_DNA"/>
</dbReference>
<name>A0A8D5U5G3_9CREN</name>
<dbReference type="InterPro" id="IPR027417">
    <property type="entry name" value="P-loop_NTPase"/>
</dbReference>
<dbReference type="PANTHER" id="PTHR33295:SF18">
    <property type="entry name" value="AAA+ ATPASE DOMAIN-CONTAINING PROTEIN"/>
    <property type="match status" value="1"/>
</dbReference>
<gene>
    <name evidence="3" type="ORF">KN1_11330</name>
</gene>
<dbReference type="SUPFAM" id="SSF52540">
    <property type="entry name" value="P-loop containing nucleoside triphosphate hydrolases"/>
    <property type="match status" value="1"/>
</dbReference>
<proteinExistence type="predicted"/>
<feature type="domain" description="DUF4143" evidence="2">
    <location>
        <begin position="243"/>
        <end position="388"/>
    </location>
</feature>
<evidence type="ECO:0000259" key="1">
    <source>
        <dbReference type="Pfam" id="PF13173"/>
    </source>
</evidence>
<feature type="domain" description="AAA" evidence="1">
    <location>
        <begin position="46"/>
        <end position="170"/>
    </location>
</feature>
<dbReference type="InterPro" id="IPR041682">
    <property type="entry name" value="AAA_14"/>
</dbReference>
<protein>
    <submittedName>
        <fullName evidence="3">ATPase</fullName>
    </submittedName>
</protein>
<keyword evidence="4" id="KW-1185">Reference proteome</keyword>
<sequence length="433" mass="48840">MSLISQMSFQNPWWADKGKIYDDGHVRKVLSSNPRFLVPPIGESSLILGPRQVGKTTYLKVTIMNLLERGVEPTKVFFFSCDALKTKEDLVSLLSQYRSLINSEGGFIFLDEVTFVEDWNVGLLHLFNAGYFRDTVVYVSGSASVSLKKETLPGRPIRKLVYYPLNFRVFFNTFYKRLNAPTLSPSDVKGFFNASAKLAPYLSELNRGLLDYVKRGGFLATAYTDGDPLNSLYEVYKDAVLSDMAKLGKNERAFREVVEKVIDFYGSRVSENTIAKETGIGSHNTVASYLSLAEDLFVLRAFYKVEDKGVNYRSFKKVYFTDPFIYRVMKRYTKGEGGIEEGEVPRVIEGVVGEHLARELSSVGYTFFKGGKEVDFVIGDIGVEVKWGRGDVRDLRTSKGYVLSLDDFRIEGGKAVVPVSVFLYLISSEKVFY</sequence>
<evidence type="ECO:0000259" key="2">
    <source>
        <dbReference type="Pfam" id="PF13635"/>
    </source>
</evidence>
<dbReference type="Proteomes" id="UP000825123">
    <property type="component" value="Chromosome"/>
</dbReference>